<name>A0A8H3TWU5_9TREE</name>
<keyword evidence="9" id="KW-1185">Reference proteome</keyword>
<evidence type="ECO:0000256" key="6">
    <source>
        <dbReference type="RuleBase" id="RU363071"/>
    </source>
</evidence>
<organism evidence="8 9">
    <name type="scientific">Naganishia liquefaciens</name>
    <dbReference type="NCBI Taxonomy" id="104408"/>
    <lineage>
        <taxon>Eukaryota</taxon>
        <taxon>Fungi</taxon>
        <taxon>Dikarya</taxon>
        <taxon>Basidiomycota</taxon>
        <taxon>Agaricomycotina</taxon>
        <taxon>Tremellomycetes</taxon>
        <taxon>Filobasidiales</taxon>
        <taxon>Filobasidiaceae</taxon>
        <taxon>Naganishia</taxon>
    </lineage>
</organism>
<accession>A0A8H3TWU5</accession>
<dbReference type="GO" id="GO:0009073">
    <property type="term" value="P:aromatic amino acid family biosynthetic process"/>
    <property type="evidence" value="ECO:0007669"/>
    <property type="project" value="UniProtKB-KW"/>
</dbReference>
<keyword evidence="5" id="KW-0170">Cobalt</keyword>
<feature type="binding site" evidence="5">
    <location>
        <position position="373"/>
    </location>
    <ligand>
        <name>phosphoenolpyruvate</name>
        <dbReference type="ChEBI" id="CHEBI:58702"/>
    </ligand>
</feature>
<dbReference type="OrthoDB" id="2338at2759"/>
<keyword evidence="5" id="KW-0104">Cadmium</keyword>
<keyword evidence="6" id="KW-0028">Amino-acid biosynthesis</keyword>
<protein>
    <recommendedName>
        <fullName evidence="6">Phospho-2-dehydro-3-deoxyheptonate aldolase</fullName>
        <ecNumber evidence="6">2.5.1.54</ecNumber>
    </recommendedName>
</protein>
<dbReference type="SUPFAM" id="SSF51569">
    <property type="entry name" value="Aldolase"/>
    <property type="match status" value="1"/>
</dbReference>
<evidence type="ECO:0000256" key="7">
    <source>
        <dbReference type="SAM" id="MobiDB-lite"/>
    </source>
</evidence>
<dbReference type="UniPathway" id="UPA00053">
    <property type="reaction ID" value="UER00084"/>
</dbReference>
<evidence type="ECO:0000256" key="5">
    <source>
        <dbReference type="PIRSR" id="PIRSR602480-1"/>
    </source>
</evidence>
<gene>
    <name evidence="8" type="ORF">NliqN6_5458</name>
</gene>
<comment type="similarity">
    <text evidence="2 6">Belongs to the class-II DAHP synthase family.</text>
</comment>
<keyword evidence="3 6" id="KW-0808">Transferase</keyword>
<evidence type="ECO:0000256" key="2">
    <source>
        <dbReference type="ARBA" id="ARBA00008911"/>
    </source>
</evidence>
<evidence type="ECO:0000256" key="3">
    <source>
        <dbReference type="ARBA" id="ARBA00022679"/>
    </source>
</evidence>
<keyword evidence="5" id="KW-0464">Manganese</keyword>
<feature type="binding site" evidence="5">
    <location>
        <position position="108"/>
    </location>
    <ligand>
        <name>phosphoenolpyruvate</name>
        <dbReference type="ChEBI" id="CHEBI:58702"/>
    </ligand>
</feature>
<dbReference type="PANTHER" id="PTHR21337">
    <property type="entry name" value="PHOSPHO-2-DEHYDRO-3-DEOXYHEPTONATE ALDOLASE 1, 2"/>
    <property type="match status" value="1"/>
</dbReference>
<evidence type="ECO:0000256" key="1">
    <source>
        <dbReference type="ARBA" id="ARBA00004688"/>
    </source>
</evidence>
<dbReference type="GO" id="GO:0003849">
    <property type="term" value="F:3-deoxy-7-phosphoheptulonate synthase activity"/>
    <property type="evidence" value="ECO:0007669"/>
    <property type="project" value="UniProtKB-EC"/>
</dbReference>
<dbReference type="PANTHER" id="PTHR21337:SF0">
    <property type="entry name" value="PHOSPHO-2-DEHYDRO-3-DEOXYHEPTONATE ALDOLASE"/>
    <property type="match status" value="1"/>
</dbReference>
<sequence length="531" mass="58401">MSTTWSPSSWREKPIAQDVTYENQEDLEKVLGKLRHLPPLVTPTEIDRLRAQLADVAQGKAFLLQGGDCAELFSACSQDPIEHKLSLILLMSLIILHGSRLPVVRIARIAGQYAKPRSKPTEVVDYPVGDGKTEKREVMSFRGDNVNGFEVTDRTADPERLLSAYFHSSATLNYIRALLSSGFADLNTPRAWSFSHVRSPALQSAFEEVIDSLMDSLDFMRVAAGKGDGSGARGGTDTVDFYTSHEGLSLEYEEALTRGVPKHSGAGSSSFARPARPEGSTSRASSKVRNPAPRGEAQAEDGGLEKFYNLSSHFIWIGDRTRQLDGAHVEYFRGIQNPIGIKVGPTMGGDELVKMLDIVNPDNIPGKVTLISRYGADKVGKFLPGHIEAVKKTRHIVVWQCDAMHGNTKSSETDPSLKTRHFVDIISEISTSMKIHQELGTILGGVHLELTGEINEDGFSVTECIGGSMDLMDKDLSLNYLSHCDPRLNYEQSLDVAFLISDYLRAKRRGTEPKDVLLEELGRGRSKSTGR</sequence>
<evidence type="ECO:0000256" key="4">
    <source>
        <dbReference type="ARBA" id="ARBA00047508"/>
    </source>
</evidence>
<feature type="binding site" evidence="5">
    <location>
        <position position="405"/>
    </location>
    <ligand>
        <name>Mn(2+)</name>
        <dbReference type="ChEBI" id="CHEBI:29035"/>
    </ligand>
</feature>
<comment type="pathway">
    <text evidence="1 6">Metabolic intermediate biosynthesis; chorismate biosynthesis; chorismate from D-erythrose 4-phosphate and phosphoenolpyruvate: step 1/7.</text>
</comment>
<feature type="binding site" evidence="5">
    <location>
        <position position="485"/>
    </location>
    <ligand>
        <name>Mn(2+)</name>
        <dbReference type="ChEBI" id="CHEBI:29035"/>
    </ligand>
</feature>
<dbReference type="EMBL" id="BLZA01000035">
    <property type="protein sequence ID" value="GHJ89056.1"/>
    <property type="molecule type" value="Genomic_DNA"/>
</dbReference>
<feature type="region of interest" description="Disordered" evidence="7">
    <location>
        <begin position="260"/>
        <end position="300"/>
    </location>
</feature>
<evidence type="ECO:0000313" key="8">
    <source>
        <dbReference type="EMBL" id="GHJ89056.1"/>
    </source>
</evidence>
<feature type="binding site" evidence="5">
    <location>
        <position position="342"/>
    </location>
    <ligand>
        <name>phosphoenolpyruvate</name>
        <dbReference type="ChEBI" id="CHEBI:58702"/>
    </ligand>
</feature>
<dbReference type="InterPro" id="IPR002480">
    <property type="entry name" value="DAHP_synth_2"/>
</dbReference>
<dbReference type="GO" id="GO:0009423">
    <property type="term" value="P:chorismate biosynthetic process"/>
    <property type="evidence" value="ECO:0007669"/>
    <property type="project" value="UniProtKB-UniPathway"/>
</dbReference>
<dbReference type="EC" id="2.5.1.54" evidence="6"/>
<dbReference type="Pfam" id="PF01474">
    <property type="entry name" value="DAHP_synth_2"/>
    <property type="match status" value="1"/>
</dbReference>
<dbReference type="GO" id="GO:0008652">
    <property type="term" value="P:amino acid biosynthetic process"/>
    <property type="evidence" value="ECO:0007669"/>
    <property type="project" value="UniProtKB-KW"/>
</dbReference>
<proteinExistence type="inferred from homology"/>
<dbReference type="Proteomes" id="UP000620104">
    <property type="component" value="Unassembled WGS sequence"/>
</dbReference>
<reference evidence="8" key="1">
    <citation type="submission" date="2020-07" db="EMBL/GenBank/DDBJ databases">
        <title>Draft Genome Sequence of a Deep-Sea Yeast, Naganishia (Cryptococcus) liquefaciens strain N6.</title>
        <authorList>
            <person name="Han Y.W."/>
            <person name="Kajitani R."/>
            <person name="Morimoto H."/>
            <person name="Parhat M."/>
            <person name="Tsubouchi H."/>
            <person name="Bakenova O."/>
            <person name="Ogata M."/>
            <person name="Argunhan B."/>
            <person name="Aoki R."/>
            <person name="Kajiwara S."/>
            <person name="Itoh T."/>
            <person name="Iwasaki H."/>
        </authorList>
    </citation>
    <scope>NUCLEOTIDE SEQUENCE</scope>
    <source>
        <strain evidence="8">N6</strain>
    </source>
</reference>
<dbReference type="AlphaFoldDB" id="A0A8H3TWU5"/>
<comment type="cofactor">
    <cofactor evidence="5">
        <name>Mn(2+)</name>
        <dbReference type="ChEBI" id="CHEBI:29035"/>
    </cofactor>
    <cofactor evidence="5">
        <name>Co(2+)</name>
        <dbReference type="ChEBI" id="CHEBI:48828"/>
    </cofactor>
    <cofactor evidence="5">
        <name>Cd(2+)</name>
        <dbReference type="ChEBI" id="CHEBI:48775"/>
    </cofactor>
    <text evidence="5">Binds 1 divalent cation per subunit. The enzyme is active with manganese, cobalt or cadmium ions.</text>
</comment>
<comment type="catalytic activity">
    <reaction evidence="4 6">
        <text>D-erythrose 4-phosphate + phosphoenolpyruvate + H2O = 7-phospho-2-dehydro-3-deoxy-D-arabino-heptonate + phosphate</text>
        <dbReference type="Rhea" id="RHEA:14717"/>
        <dbReference type="ChEBI" id="CHEBI:15377"/>
        <dbReference type="ChEBI" id="CHEBI:16897"/>
        <dbReference type="ChEBI" id="CHEBI:43474"/>
        <dbReference type="ChEBI" id="CHEBI:58394"/>
        <dbReference type="ChEBI" id="CHEBI:58702"/>
        <dbReference type="EC" id="2.5.1.54"/>
    </reaction>
</comment>
<dbReference type="InterPro" id="IPR013785">
    <property type="entry name" value="Aldolase_TIM"/>
</dbReference>
<dbReference type="Gene3D" id="3.20.20.70">
    <property type="entry name" value="Aldolase class I"/>
    <property type="match status" value="1"/>
</dbReference>
<feature type="binding site" evidence="5">
    <location>
        <position position="69"/>
    </location>
    <ligand>
        <name>Mn(2+)</name>
        <dbReference type="ChEBI" id="CHEBI:29035"/>
    </ligand>
</feature>
<evidence type="ECO:0000313" key="9">
    <source>
        <dbReference type="Proteomes" id="UP000620104"/>
    </source>
</evidence>
<keyword evidence="6" id="KW-0057">Aromatic amino acid biosynthesis</keyword>
<feature type="compositionally biased region" description="Polar residues" evidence="7">
    <location>
        <begin position="279"/>
        <end position="288"/>
    </location>
</feature>
<feature type="binding site" evidence="5">
    <location>
        <position position="449"/>
    </location>
    <ligand>
        <name>Mn(2+)</name>
        <dbReference type="ChEBI" id="CHEBI:29035"/>
    </ligand>
</feature>
<comment type="caution">
    <text evidence="8">The sequence shown here is derived from an EMBL/GenBank/DDBJ whole genome shotgun (WGS) entry which is preliminary data.</text>
</comment>